<feature type="region of interest" description="Disordered" evidence="5">
    <location>
        <begin position="1"/>
        <end position="23"/>
    </location>
</feature>
<dbReference type="Proteomes" id="UP000003160">
    <property type="component" value="Unassembled WGS sequence"/>
</dbReference>
<accession>D1PY24</accession>
<comment type="caution">
    <text evidence="7">The sequence shown here is derived from an EMBL/GenBank/DDBJ whole genome shotgun (WGS) entry which is preliminary data.</text>
</comment>
<keyword evidence="3 4" id="KW-0067">ATP-binding</keyword>
<comment type="catalytic activity">
    <reaction evidence="4">
        <text>2 cob(II)yrinate a,c diamide + reduced [electron-transfer flavoprotein] + 2 ATP = 2 adenosylcob(III)yrinate a,c-diamide + 2 triphosphate + oxidized [electron-transfer flavoprotein] + 3 H(+)</text>
        <dbReference type="Rhea" id="RHEA:11528"/>
        <dbReference type="Rhea" id="RHEA-COMP:10685"/>
        <dbReference type="Rhea" id="RHEA-COMP:10686"/>
        <dbReference type="ChEBI" id="CHEBI:15378"/>
        <dbReference type="ChEBI" id="CHEBI:18036"/>
        <dbReference type="ChEBI" id="CHEBI:30616"/>
        <dbReference type="ChEBI" id="CHEBI:57692"/>
        <dbReference type="ChEBI" id="CHEBI:58307"/>
        <dbReference type="ChEBI" id="CHEBI:58503"/>
        <dbReference type="ChEBI" id="CHEBI:58537"/>
        <dbReference type="EC" id="2.5.1.17"/>
    </reaction>
</comment>
<dbReference type="PANTHER" id="PTHR12213">
    <property type="entry name" value="CORRINOID ADENOSYLTRANSFERASE"/>
    <property type="match status" value="1"/>
</dbReference>
<feature type="domain" description="Cobalamin adenosyltransferase-like" evidence="6">
    <location>
        <begin position="10"/>
        <end position="177"/>
    </location>
</feature>
<evidence type="ECO:0000256" key="2">
    <source>
        <dbReference type="ARBA" id="ARBA00022741"/>
    </source>
</evidence>
<dbReference type="AlphaFoldDB" id="D1PY24"/>
<sequence length="179" mass="20336">MSLLKNREMITTKKGDGGETSLYDGKRVSKDDARIELNGELDELNAWLGLCKATAQQTEPYEKIQRELMILMGIVANGYPSNGAKDGLPEVLNILHEATNSMEAHIKRMTQGKKFHFVFPGKDMTDAVLHLTRTQVRTCERRLVTLSNLGKTDAQSEKWRILMQYINRLSDYLYCLSNP</sequence>
<evidence type="ECO:0000256" key="4">
    <source>
        <dbReference type="RuleBase" id="RU366026"/>
    </source>
</evidence>
<evidence type="ECO:0000256" key="5">
    <source>
        <dbReference type="SAM" id="MobiDB-lite"/>
    </source>
</evidence>
<dbReference type="GO" id="GO:0005524">
    <property type="term" value="F:ATP binding"/>
    <property type="evidence" value="ECO:0007669"/>
    <property type="project" value="UniProtKB-UniRule"/>
</dbReference>
<dbReference type="EMBL" id="ACKS01000073">
    <property type="protein sequence ID" value="EFA43697.1"/>
    <property type="molecule type" value="Genomic_DNA"/>
</dbReference>
<gene>
    <name evidence="7" type="ORF">HMPREF0645_1859</name>
</gene>
<dbReference type="InterPro" id="IPR016030">
    <property type="entry name" value="CblAdoTrfase-like"/>
</dbReference>
<dbReference type="SUPFAM" id="SSF89028">
    <property type="entry name" value="Cobalamin adenosyltransferase-like"/>
    <property type="match status" value="1"/>
</dbReference>
<dbReference type="InterPro" id="IPR036451">
    <property type="entry name" value="CblAdoTrfase-like_sf"/>
</dbReference>
<dbReference type="GO" id="GO:0008817">
    <property type="term" value="F:corrinoid adenosyltransferase activity"/>
    <property type="evidence" value="ECO:0007669"/>
    <property type="project" value="UniProtKB-UniRule"/>
</dbReference>
<feature type="compositionally biased region" description="Basic and acidic residues" evidence="5">
    <location>
        <begin position="1"/>
        <end position="17"/>
    </location>
</feature>
<evidence type="ECO:0000256" key="3">
    <source>
        <dbReference type="ARBA" id="ARBA00022840"/>
    </source>
</evidence>
<keyword evidence="8" id="KW-1185">Reference proteome</keyword>
<evidence type="ECO:0000313" key="8">
    <source>
        <dbReference type="Proteomes" id="UP000003160"/>
    </source>
</evidence>
<dbReference type="PANTHER" id="PTHR12213:SF0">
    <property type="entry name" value="CORRINOID ADENOSYLTRANSFERASE MMAB"/>
    <property type="match status" value="1"/>
</dbReference>
<evidence type="ECO:0000256" key="1">
    <source>
        <dbReference type="ARBA" id="ARBA00022679"/>
    </source>
</evidence>
<proteinExistence type="inferred from homology"/>
<dbReference type="GO" id="GO:0009236">
    <property type="term" value="P:cobalamin biosynthetic process"/>
    <property type="evidence" value="ECO:0007669"/>
    <property type="project" value="UniProtKB-UniRule"/>
</dbReference>
<dbReference type="EC" id="2.5.1.17" evidence="4"/>
<dbReference type="UniPathway" id="UPA00148">
    <property type="reaction ID" value="UER00233"/>
</dbReference>
<dbReference type="Gene3D" id="1.20.1200.10">
    <property type="entry name" value="Cobalamin adenosyltransferase-like"/>
    <property type="match status" value="1"/>
</dbReference>
<dbReference type="InterPro" id="IPR029499">
    <property type="entry name" value="PduO-typ"/>
</dbReference>
<evidence type="ECO:0000313" key="7">
    <source>
        <dbReference type="EMBL" id="EFA43697.1"/>
    </source>
</evidence>
<protein>
    <recommendedName>
        <fullName evidence="4">Corrinoid adenosyltransferase</fullName>
        <ecNumber evidence="4">2.5.1.17</ecNumber>
    </recommendedName>
    <alternativeName>
        <fullName evidence="4">Cob(II)alamin adenosyltransferase</fullName>
    </alternativeName>
    <alternativeName>
        <fullName evidence="4">Cob(II)yrinic acid a,c-diamide adenosyltransferase</fullName>
    </alternativeName>
    <alternativeName>
        <fullName evidence="4">Cobinamide/cobalamin adenosyltransferase</fullName>
    </alternativeName>
</protein>
<keyword evidence="1 4" id="KW-0808">Transferase</keyword>
<evidence type="ECO:0000259" key="6">
    <source>
        <dbReference type="Pfam" id="PF01923"/>
    </source>
</evidence>
<dbReference type="eggNOG" id="COG2096">
    <property type="taxonomic scope" value="Bacteria"/>
</dbReference>
<keyword evidence="4" id="KW-0169">Cobalamin biosynthesis</keyword>
<comment type="pathway">
    <text evidence="4">Cofactor biosynthesis; adenosylcobalamin biosynthesis; adenosylcobalamin from cob(II)yrinate a,c-diamide: step 2/7.</text>
</comment>
<comment type="catalytic activity">
    <reaction evidence="4">
        <text>2 cob(II)alamin + reduced [electron-transfer flavoprotein] + 2 ATP = 2 adenosylcob(III)alamin + 2 triphosphate + oxidized [electron-transfer flavoprotein] + 3 H(+)</text>
        <dbReference type="Rhea" id="RHEA:28671"/>
        <dbReference type="Rhea" id="RHEA-COMP:10685"/>
        <dbReference type="Rhea" id="RHEA-COMP:10686"/>
        <dbReference type="ChEBI" id="CHEBI:15378"/>
        <dbReference type="ChEBI" id="CHEBI:16304"/>
        <dbReference type="ChEBI" id="CHEBI:18036"/>
        <dbReference type="ChEBI" id="CHEBI:18408"/>
        <dbReference type="ChEBI" id="CHEBI:30616"/>
        <dbReference type="ChEBI" id="CHEBI:57692"/>
        <dbReference type="ChEBI" id="CHEBI:58307"/>
        <dbReference type="EC" id="2.5.1.17"/>
    </reaction>
</comment>
<reference evidence="7 8" key="1">
    <citation type="submission" date="2009-10" db="EMBL/GenBank/DDBJ databases">
        <authorList>
            <person name="Qin X."/>
            <person name="Bachman B."/>
            <person name="Battles P."/>
            <person name="Bell A."/>
            <person name="Bess C."/>
            <person name="Bickham C."/>
            <person name="Chaboub L."/>
            <person name="Chen D."/>
            <person name="Coyle M."/>
            <person name="Deiros D.R."/>
            <person name="Dinh H."/>
            <person name="Forbes L."/>
            <person name="Fowler G."/>
            <person name="Francisco L."/>
            <person name="Fu Q."/>
            <person name="Gubbala S."/>
            <person name="Hale W."/>
            <person name="Han Y."/>
            <person name="Hemphill L."/>
            <person name="Highlander S.K."/>
            <person name="Hirani K."/>
            <person name="Hogues M."/>
            <person name="Jackson L."/>
            <person name="Jakkamsetti A."/>
            <person name="Javaid M."/>
            <person name="Jiang H."/>
            <person name="Korchina V."/>
            <person name="Kovar C."/>
            <person name="Lara F."/>
            <person name="Lee S."/>
            <person name="Mata R."/>
            <person name="Mathew T."/>
            <person name="Moen C."/>
            <person name="Morales K."/>
            <person name="Munidasa M."/>
            <person name="Nazareth L."/>
            <person name="Ngo R."/>
            <person name="Nguyen L."/>
            <person name="Okwuonu G."/>
            <person name="Ongeri F."/>
            <person name="Patil S."/>
            <person name="Petrosino J."/>
            <person name="Pham C."/>
            <person name="Pham P."/>
            <person name="Pu L.-L."/>
            <person name="Puazo M."/>
            <person name="Raj R."/>
            <person name="Reid J."/>
            <person name="Rouhana J."/>
            <person name="Saada N."/>
            <person name="Shang Y."/>
            <person name="Simmons D."/>
            <person name="Thornton R."/>
            <person name="Warren J."/>
            <person name="Weissenberger G."/>
            <person name="Zhang J."/>
            <person name="Zhang L."/>
            <person name="Zhou C."/>
            <person name="Zhu D."/>
            <person name="Muzny D."/>
            <person name="Worley K."/>
            <person name="Gibbs R."/>
        </authorList>
    </citation>
    <scope>NUCLEOTIDE SEQUENCE [LARGE SCALE GENOMIC DNA]</scope>
    <source>
        <strain evidence="7 8">DSM 17361</strain>
    </source>
</reference>
<keyword evidence="2 4" id="KW-0547">Nucleotide-binding</keyword>
<name>D1PY24_9BACT</name>
<dbReference type="Pfam" id="PF01923">
    <property type="entry name" value="Cob_adeno_trans"/>
    <property type="match status" value="1"/>
</dbReference>
<comment type="similarity">
    <text evidence="4">Belongs to the Cob(I)alamin adenosyltransferase family.</text>
</comment>
<organism evidence="7 8">
    <name type="scientific">Hallella bergensis DSM 17361</name>
    <dbReference type="NCBI Taxonomy" id="585502"/>
    <lineage>
        <taxon>Bacteria</taxon>
        <taxon>Pseudomonadati</taxon>
        <taxon>Bacteroidota</taxon>
        <taxon>Bacteroidia</taxon>
        <taxon>Bacteroidales</taxon>
        <taxon>Prevotellaceae</taxon>
        <taxon>Hallella</taxon>
    </lineage>
</organism>
<dbReference type="HOGENOM" id="CLU_083486_0_1_10"/>